<evidence type="ECO:0000313" key="2">
    <source>
        <dbReference type="Proteomes" id="UP000029780"/>
    </source>
</evidence>
<reference evidence="1 2" key="1">
    <citation type="journal article" date="2009" name="Proc. Natl. Acad. Sci. U.S.A.">
        <title>Giant Marseillevirus highlights the role of amoebae as a melting pot in emergence of chimeric microorganisms.</title>
        <authorList>
            <person name="Boyer M."/>
            <person name="Yutin N."/>
            <person name="Pagnier I."/>
            <person name="Barrassi L."/>
            <person name="Fournous G."/>
            <person name="Espinosa L."/>
            <person name="Robert C."/>
            <person name="Azza S."/>
            <person name="Sun S."/>
            <person name="Rossmann M.G."/>
            <person name="Suzan-Monti M."/>
            <person name="La Scola B."/>
            <person name="Koonin E.V."/>
            <person name="Raoult D."/>
        </authorList>
    </citation>
    <scope>NUCLEOTIDE SEQUENCE [LARGE SCALE GENOMIC DNA]</scope>
    <source>
        <strain evidence="1 2">T19</strain>
    </source>
</reference>
<keyword evidence="2" id="KW-1185">Reference proteome</keyword>
<sequence length="115" mass="13702">MIRPQSASSSTEEVFFTAGIPPRKILETEPSRSKENSEKESLMEPFFFIETGLFRRVARSSKERRSKVLWTLSQRRQQYFVETRKRSTTSQGQENLEFLPLSFASRRKRFWVEKF</sequence>
<dbReference type="Proteomes" id="UP000029780">
    <property type="component" value="Segment"/>
</dbReference>
<dbReference type="EMBL" id="GU071086">
    <property type="protein sequence ID" value="ADB03917.1"/>
    <property type="molecule type" value="Genomic_DNA"/>
</dbReference>
<dbReference type="KEGG" id="vg:8746373"/>
<organismHost>
    <name type="scientific">Acanthamoeba</name>
    <dbReference type="NCBI Taxonomy" id="5754"/>
</organismHost>
<evidence type="ECO:0000313" key="1">
    <source>
        <dbReference type="EMBL" id="ADB03917.1"/>
    </source>
</evidence>
<protein>
    <submittedName>
        <fullName evidence="1">Uncharacterized protein</fullName>
    </submittedName>
</protein>
<accession>D2XAE0</accession>
<dbReference type="RefSeq" id="YP_003406879.1">
    <property type="nucleotide sequence ID" value="NC_013756.1"/>
</dbReference>
<name>D2XAE0_GBMV</name>
<gene>
    <name evidence="1" type="ORF">MAR_ORF136</name>
</gene>
<proteinExistence type="predicted"/>
<dbReference type="GeneID" id="8746373"/>
<organism evidence="1 2">
    <name type="scientific">Marseillevirus marseillevirus</name>
    <name type="common">GBM</name>
    <dbReference type="NCBI Taxonomy" id="694581"/>
    <lineage>
        <taxon>Viruses</taxon>
        <taxon>Varidnaviria</taxon>
        <taxon>Bamfordvirae</taxon>
        <taxon>Nucleocytoviricota</taxon>
        <taxon>Megaviricetes</taxon>
        <taxon>Pimascovirales</taxon>
        <taxon>Pimascovirales incertae sedis</taxon>
        <taxon>Marseilleviridae</taxon>
        <taxon>Marseillevirus</taxon>
        <taxon>Marseillevirus massiliense</taxon>
    </lineage>
</organism>